<sequence length="184" mass="19529">MLNARPQAARRKPSSSILPPFLAPAYTALPQLFPLSVHTTTWIRTHTHARAPNLRLAALRLRLPPPRPTSLRTGRVRLSSPELAPVIHHTRPGHHPPTPKTEKGGFFLCHLFAPPILDITSVLAGHVVAAAAAAAAGNKRAPAPRGVQQPHAPITLLLPTGFSRLGGFAPAAVAPCLCPSPEPD</sequence>
<proteinExistence type="predicted"/>
<reference evidence="1" key="1">
    <citation type="journal article" date="2020" name="BMC Genomics">
        <title>Correction to: Identification and distribution of gene clusters required for synthesis of sphingolipid metabolism inhibitors in diverse species of the filamentous fungus Fusarium.</title>
        <authorList>
            <person name="Kim H.S."/>
            <person name="Lohmar J.M."/>
            <person name="Busman M."/>
            <person name="Brown D.W."/>
            <person name="Naumann T.A."/>
            <person name="Divon H.H."/>
            <person name="Lysoe E."/>
            <person name="Uhlig S."/>
            <person name="Proctor R.H."/>
        </authorList>
    </citation>
    <scope>NUCLEOTIDE SEQUENCE</scope>
    <source>
        <strain evidence="1">NRRL 22465</strain>
    </source>
</reference>
<keyword evidence="2" id="KW-1185">Reference proteome</keyword>
<protein>
    <submittedName>
        <fullName evidence="1">Uncharacterized protein</fullName>
    </submittedName>
</protein>
<comment type="caution">
    <text evidence="1">The sequence shown here is derived from an EMBL/GenBank/DDBJ whole genome shotgun (WGS) entry which is preliminary data.</text>
</comment>
<reference evidence="1" key="2">
    <citation type="submission" date="2020-05" db="EMBL/GenBank/DDBJ databases">
        <authorList>
            <person name="Kim H.-S."/>
            <person name="Proctor R.H."/>
            <person name="Brown D.W."/>
        </authorList>
    </citation>
    <scope>NUCLEOTIDE SEQUENCE</scope>
    <source>
        <strain evidence="1">NRRL 22465</strain>
    </source>
</reference>
<evidence type="ECO:0000313" key="2">
    <source>
        <dbReference type="Proteomes" id="UP000635477"/>
    </source>
</evidence>
<evidence type="ECO:0000313" key="1">
    <source>
        <dbReference type="EMBL" id="KAF4973802.1"/>
    </source>
</evidence>
<name>A0A8H4XG14_9HYPO</name>
<organism evidence="1 2">
    <name type="scientific">Fusarium zealandicum</name>
    <dbReference type="NCBI Taxonomy" id="1053134"/>
    <lineage>
        <taxon>Eukaryota</taxon>
        <taxon>Fungi</taxon>
        <taxon>Dikarya</taxon>
        <taxon>Ascomycota</taxon>
        <taxon>Pezizomycotina</taxon>
        <taxon>Sordariomycetes</taxon>
        <taxon>Hypocreomycetidae</taxon>
        <taxon>Hypocreales</taxon>
        <taxon>Nectriaceae</taxon>
        <taxon>Fusarium</taxon>
        <taxon>Fusarium staphyleae species complex</taxon>
    </lineage>
</organism>
<dbReference type="EMBL" id="JABEYC010000836">
    <property type="protein sequence ID" value="KAF4973802.1"/>
    <property type="molecule type" value="Genomic_DNA"/>
</dbReference>
<dbReference type="Proteomes" id="UP000635477">
    <property type="component" value="Unassembled WGS sequence"/>
</dbReference>
<gene>
    <name evidence="1" type="ORF">FZEAL_9221</name>
</gene>
<dbReference type="AlphaFoldDB" id="A0A8H4XG14"/>
<accession>A0A8H4XG14</accession>